<evidence type="ECO:0000256" key="4">
    <source>
        <dbReference type="ARBA" id="ARBA00022827"/>
    </source>
</evidence>
<evidence type="ECO:0000259" key="7">
    <source>
        <dbReference type="PROSITE" id="PS00623"/>
    </source>
</evidence>
<dbReference type="InterPro" id="IPR036188">
    <property type="entry name" value="FAD/NAD-bd_sf"/>
</dbReference>
<dbReference type="SUPFAM" id="SSF51905">
    <property type="entry name" value="FAD/NAD(P)-binding domain"/>
    <property type="match status" value="1"/>
</dbReference>
<dbReference type="GO" id="GO:0019285">
    <property type="term" value="P:glycine betaine biosynthetic process from choline"/>
    <property type="evidence" value="ECO:0007669"/>
    <property type="project" value="TreeGrafter"/>
</dbReference>
<dbReference type="PROSITE" id="PS00623">
    <property type="entry name" value="GMC_OXRED_1"/>
    <property type="match status" value="1"/>
</dbReference>
<feature type="domain" description="Glucose-methanol-choline oxidoreductase N-terminal" evidence="8">
    <location>
        <begin position="208"/>
        <end position="222"/>
    </location>
</feature>
<dbReference type="GO" id="GO:0008812">
    <property type="term" value="F:choline dehydrogenase activity"/>
    <property type="evidence" value="ECO:0007669"/>
    <property type="project" value="TreeGrafter"/>
</dbReference>
<dbReference type="SUPFAM" id="SSF54373">
    <property type="entry name" value="FAD-linked reductases, C-terminal domain"/>
    <property type="match status" value="1"/>
</dbReference>
<evidence type="ECO:0000313" key="10">
    <source>
        <dbReference type="Proteomes" id="UP001177023"/>
    </source>
</evidence>
<evidence type="ECO:0000256" key="5">
    <source>
        <dbReference type="PIRSR" id="PIRSR000137-2"/>
    </source>
</evidence>
<evidence type="ECO:0000313" key="9">
    <source>
        <dbReference type="EMBL" id="CAJ0557585.1"/>
    </source>
</evidence>
<dbReference type="Pfam" id="PF00732">
    <property type="entry name" value="GMC_oxred_N"/>
    <property type="match status" value="1"/>
</dbReference>
<protein>
    <recommendedName>
        <fullName evidence="7 8">Glucose-methanol-choline oxidoreductase N-terminal domain-containing protein</fullName>
    </recommendedName>
</protein>
<dbReference type="Pfam" id="PF05199">
    <property type="entry name" value="GMC_oxred_C"/>
    <property type="match status" value="1"/>
</dbReference>
<reference evidence="9" key="1">
    <citation type="submission" date="2023-06" db="EMBL/GenBank/DDBJ databases">
        <authorList>
            <person name="Delattre M."/>
        </authorList>
    </citation>
    <scope>NUCLEOTIDE SEQUENCE</scope>
    <source>
        <strain evidence="9">AF72</strain>
    </source>
</reference>
<dbReference type="InterPro" id="IPR007867">
    <property type="entry name" value="GMC_OxRtase_C"/>
</dbReference>
<evidence type="ECO:0000256" key="2">
    <source>
        <dbReference type="ARBA" id="ARBA00010790"/>
    </source>
</evidence>
<dbReference type="Proteomes" id="UP001177023">
    <property type="component" value="Unassembled WGS sequence"/>
</dbReference>
<dbReference type="Gene3D" id="3.50.50.60">
    <property type="entry name" value="FAD/NAD(P)-binding domain"/>
    <property type="match status" value="1"/>
</dbReference>
<dbReference type="NCBIfam" id="NF002550">
    <property type="entry name" value="PRK02106.1"/>
    <property type="match status" value="1"/>
</dbReference>
<dbReference type="PANTHER" id="PTHR11552:SF147">
    <property type="entry name" value="CHOLINE DEHYDROGENASE, MITOCHONDRIAL"/>
    <property type="match status" value="1"/>
</dbReference>
<keyword evidence="4 5" id="KW-0274">FAD</keyword>
<comment type="similarity">
    <text evidence="2 6">Belongs to the GMC oxidoreductase family.</text>
</comment>
<accession>A0AA36C376</accession>
<feature type="binding site" evidence="5">
    <location>
        <position position="38"/>
    </location>
    <ligand>
        <name>FAD</name>
        <dbReference type="ChEBI" id="CHEBI:57692"/>
    </ligand>
</feature>
<comment type="cofactor">
    <cofactor evidence="1 5">
        <name>FAD</name>
        <dbReference type="ChEBI" id="CHEBI:57692"/>
    </cofactor>
</comment>
<dbReference type="GO" id="GO:0016020">
    <property type="term" value="C:membrane"/>
    <property type="evidence" value="ECO:0007669"/>
    <property type="project" value="TreeGrafter"/>
</dbReference>
<dbReference type="InterPro" id="IPR012132">
    <property type="entry name" value="GMC_OxRdtase"/>
</dbReference>
<comment type="caution">
    <text evidence="9">The sequence shown here is derived from an EMBL/GenBank/DDBJ whole genome shotgun (WGS) entry which is preliminary data.</text>
</comment>
<keyword evidence="10" id="KW-1185">Reference proteome</keyword>
<keyword evidence="3 6" id="KW-0285">Flavoprotein</keyword>
<name>A0AA36C376_9BILA</name>
<dbReference type="PANTHER" id="PTHR11552">
    <property type="entry name" value="GLUCOSE-METHANOL-CHOLINE GMC OXIDOREDUCTASE"/>
    <property type="match status" value="1"/>
</dbReference>
<evidence type="ECO:0000256" key="3">
    <source>
        <dbReference type="ARBA" id="ARBA00022630"/>
    </source>
</evidence>
<dbReference type="Gene3D" id="3.30.560.10">
    <property type="entry name" value="Glucose Oxidase, domain 3"/>
    <property type="match status" value="1"/>
</dbReference>
<evidence type="ECO:0000256" key="1">
    <source>
        <dbReference type="ARBA" id="ARBA00001974"/>
    </source>
</evidence>
<evidence type="ECO:0000256" key="6">
    <source>
        <dbReference type="RuleBase" id="RU003968"/>
    </source>
</evidence>
<sequence>MPAAFDRVWRNDKYNWMYEGEQEPTMNNRRIFQPRGKVLGGSSSINGMCYIRGHALDFERWVTEGAEGWSWNEVLPYFKRIETWEGGASEYRGGSGPVHICTGKYPTELYEVFLAAGEQAGYPLTDDINGKHQEGFGAFQMNVKDGVRASTAHAYIYPNLHRKNLVVQDRALAEKVIIENSQAKGVVYTRGDGRFTAIARKEVILSSGAINTPQLLMLSGVGPAEHLREMGIECKVDLPGVGQNLQDHPLVYMKWHIEKPVSMSRYMRKDLMLYTGARWIASHTGPGSTNNVETCALLRSDPTVPHPDIEIQYLPVVMDHDDGLSPDLHGFTYCIGPTRVEGTGWVKLRSDDPKAAPRIMSNLLSTDYDMNQMRHTIRIGREITQQRAHNGLGVKEVEPGPSVKSGKELDDYIRENTSGDFHLCGTCKMGTDKLSVVDPSLRVYGVERLRVADASVMPSIVSANTNATTIMIGEKAADLIRGVPLLKPTSILLPV</sequence>
<evidence type="ECO:0000259" key="8">
    <source>
        <dbReference type="PROSITE" id="PS00624"/>
    </source>
</evidence>
<dbReference type="GO" id="GO:0050660">
    <property type="term" value="F:flavin adenine dinucleotide binding"/>
    <property type="evidence" value="ECO:0007669"/>
    <property type="project" value="InterPro"/>
</dbReference>
<proteinExistence type="inferred from homology"/>
<dbReference type="EMBL" id="CATQJA010000045">
    <property type="protein sequence ID" value="CAJ0557585.1"/>
    <property type="molecule type" value="Genomic_DNA"/>
</dbReference>
<dbReference type="AlphaFoldDB" id="A0AA36C376"/>
<organism evidence="9 10">
    <name type="scientific">Mesorhabditis spiculigera</name>
    <dbReference type="NCBI Taxonomy" id="96644"/>
    <lineage>
        <taxon>Eukaryota</taxon>
        <taxon>Metazoa</taxon>
        <taxon>Ecdysozoa</taxon>
        <taxon>Nematoda</taxon>
        <taxon>Chromadorea</taxon>
        <taxon>Rhabditida</taxon>
        <taxon>Rhabditina</taxon>
        <taxon>Rhabditomorpha</taxon>
        <taxon>Rhabditoidea</taxon>
        <taxon>Rhabditidae</taxon>
        <taxon>Mesorhabditinae</taxon>
        <taxon>Mesorhabditis</taxon>
    </lineage>
</organism>
<feature type="domain" description="Glucose-methanol-choline oxidoreductase N-terminal" evidence="7">
    <location>
        <begin position="36"/>
        <end position="59"/>
    </location>
</feature>
<dbReference type="InterPro" id="IPR000172">
    <property type="entry name" value="GMC_OxRdtase_N"/>
</dbReference>
<feature type="non-terminal residue" evidence="9">
    <location>
        <position position="495"/>
    </location>
</feature>
<dbReference type="PROSITE" id="PS00624">
    <property type="entry name" value="GMC_OXRED_2"/>
    <property type="match status" value="1"/>
</dbReference>
<dbReference type="PIRSF" id="PIRSF000137">
    <property type="entry name" value="Alcohol_oxidase"/>
    <property type="match status" value="1"/>
</dbReference>
<gene>
    <name evidence="9" type="ORF">MSPICULIGERA_LOCUS343</name>
</gene>